<dbReference type="PANTHER" id="PTHR48081">
    <property type="entry name" value="AB HYDROLASE SUPERFAMILY PROTEIN C4A8.06C"/>
    <property type="match status" value="1"/>
</dbReference>
<dbReference type="InterPro" id="IPR002168">
    <property type="entry name" value="Lipase_GDXG_HIS_AS"/>
</dbReference>
<dbReference type="GO" id="GO:0016787">
    <property type="term" value="F:hydrolase activity"/>
    <property type="evidence" value="ECO:0007669"/>
    <property type="project" value="UniProtKB-KW"/>
</dbReference>
<dbReference type="EMBL" id="UINC01028964">
    <property type="protein sequence ID" value="SVB10895.1"/>
    <property type="molecule type" value="Genomic_DNA"/>
</dbReference>
<dbReference type="PANTHER" id="PTHR48081:SF8">
    <property type="entry name" value="ALPHA_BETA HYDROLASE FOLD-3 DOMAIN-CONTAINING PROTEIN-RELATED"/>
    <property type="match status" value="1"/>
</dbReference>
<dbReference type="InterPro" id="IPR029058">
    <property type="entry name" value="AB_hydrolase_fold"/>
</dbReference>
<evidence type="ECO:0000256" key="2">
    <source>
        <dbReference type="ARBA" id="ARBA00022801"/>
    </source>
</evidence>
<dbReference type="SUPFAM" id="SSF53474">
    <property type="entry name" value="alpha/beta-Hydrolases"/>
    <property type="match status" value="1"/>
</dbReference>
<comment type="similarity">
    <text evidence="1">Belongs to the 'GDXG' lipolytic enzyme family.</text>
</comment>
<sequence length="338" mass="38802">MDLRLNLIMMMPEAFKKRLLRGNDIHRDNRTMNPGMQIVLGILEQRSVTNNISSLEPKVIRDLYDKVAERLQKWPPRIKHQDHQIDVNNGRITVREYFPKNDTHNGQTLLYFHGGGFSIGSLTTHDTMCKHLVKLLGYKIFSVEYRLAPEHPFPIPLEDCDQAMDWLIENADNLGVDPEKIAIGGDSAGGNLATCLCIKRLEESKQTPERQLLIYPGIDTKGDYKSLKTFTDGYFLLTQELLDWFGNNYLTEDDYQNIYASPMQYQHPEKLPPAVVITAGFDPLRDEGHAYAEFLKEAGVKVYYKEYEGLIHGFANFTIEPACYQAMVEIAKEFKQIH</sequence>
<dbReference type="PROSITE" id="PS01173">
    <property type="entry name" value="LIPASE_GDXG_HIS"/>
    <property type="match status" value="1"/>
</dbReference>
<organism evidence="4">
    <name type="scientific">marine metagenome</name>
    <dbReference type="NCBI Taxonomy" id="408172"/>
    <lineage>
        <taxon>unclassified sequences</taxon>
        <taxon>metagenomes</taxon>
        <taxon>ecological metagenomes</taxon>
    </lineage>
</organism>
<reference evidence="4" key="1">
    <citation type="submission" date="2018-05" db="EMBL/GenBank/DDBJ databases">
        <authorList>
            <person name="Lanie J.A."/>
            <person name="Ng W.-L."/>
            <person name="Kazmierczak K.M."/>
            <person name="Andrzejewski T.M."/>
            <person name="Davidsen T.M."/>
            <person name="Wayne K.J."/>
            <person name="Tettelin H."/>
            <person name="Glass J.I."/>
            <person name="Rusch D."/>
            <person name="Podicherti R."/>
            <person name="Tsui H.-C.T."/>
            <person name="Winkler M.E."/>
        </authorList>
    </citation>
    <scope>NUCLEOTIDE SEQUENCE</scope>
</reference>
<dbReference type="AlphaFoldDB" id="A0A382BAR0"/>
<evidence type="ECO:0000313" key="4">
    <source>
        <dbReference type="EMBL" id="SVB10895.1"/>
    </source>
</evidence>
<dbReference type="InterPro" id="IPR050300">
    <property type="entry name" value="GDXG_lipolytic_enzyme"/>
</dbReference>
<proteinExistence type="inferred from homology"/>
<keyword evidence="2" id="KW-0378">Hydrolase</keyword>
<protein>
    <recommendedName>
        <fullName evidence="3">Alpha/beta hydrolase fold-3 domain-containing protein</fullName>
    </recommendedName>
</protein>
<name>A0A382BAR0_9ZZZZ</name>
<feature type="domain" description="Alpha/beta hydrolase fold-3" evidence="3">
    <location>
        <begin position="109"/>
        <end position="315"/>
    </location>
</feature>
<evidence type="ECO:0000256" key="1">
    <source>
        <dbReference type="ARBA" id="ARBA00010515"/>
    </source>
</evidence>
<dbReference type="InterPro" id="IPR013094">
    <property type="entry name" value="AB_hydrolase_3"/>
</dbReference>
<dbReference type="Pfam" id="PF07859">
    <property type="entry name" value="Abhydrolase_3"/>
    <property type="match status" value="1"/>
</dbReference>
<dbReference type="Gene3D" id="3.40.50.1820">
    <property type="entry name" value="alpha/beta hydrolase"/>
    <property type="match status" value="1"/>
</dbReference>
<gene>
    <name evidence="4" type="ORF">METZ01_LOCUS163749</name>
</gene>
<accession>A0A382BAR0</accession>
<evidence type="ECO:0000259" key="3">
    <source>
        <dbReference type="Pfam" id="PF07859"/>
    </source>
</evidence>